<keyword evidence="2" id="KW-1185">Reference proteome</keyword>
<name>A0A2P6NCT7_9EUKA</name>
<organism evidence="1 2">
    <name type="scientific">Planoprotostelium fungivorum</name>
    <dbReference type="NCBI Taxonomy" id="1890364"/>
    <lineage>
        <taxon>Eukaryota</taxon>
        <taxon>Amoebozoa</taxon>
        <taxon>Evosea</taxon>
        <taxon>Variosea</taxon>
        <taxon>Cavosteliida</taxon>
        <taxon>Cavosteliaceae</taxon>
        <taxon>Planoprotostelium</taxon>
    </lineage>
</organism>
<dbReference type="AlphaFoldDB" id="A0A2P6NCT7"/>
<protein>
    <submittedName>
        <fullName evidence="1">Uncharacterized protein</fullName>
    </submittedName>
</protein>
<dbReference type="Proteomes" id="UP000241769">
    <property type="component" value="Unassembled WGS sequence"/>
</dbReference>
<dbReference type="EMBL" id="MDYQ01000119">
    <property type="protein sequence ID" value="PRP81753.1"/>
    <property type="molecule type" value="Genomic_DNA"/>
</dbReference>
<comment type="caution">
    <text evidence="1">The sequence shown here is derived from an EMBL/GenBank/DDBJ whole genome shotgun (WGS) entry which is preliminary data.</text>
</comment>
<reference evidence="1 2" key="1">
    <citation type="journal article" date="2018" name="Genome Biol. Evol.">
        <title>Multiple Roots of Fruiting Body Formation in Amoebozoa.</title>
        <authorList>
            <person name="Hillmann F."/>
            <person name="Forbes G."/>
            <person name="Novohradska S."/>
            <person name="Ferling I."/>
            <person name="Riege K."/>
            <person name="Groth M."/>
            <person name="Westermann M."/>
            <person name="Marz M."/>
            <person name="Spaller T."/>
            <person name="Winckler T."/>
            <person name="Schaap P."/>
            <person name="Glockner G."/>
        </authorList>
    </citation>
    <scope>NUCLEOTIDE SEQUENCE [LARGE SCALE GENOMIC DNA]</scope>
    <source>
        <strain evidence="1 2">Jena</strain>
    </source>
</reference>
<sequence length="241" mass="28819">MFSSRRPVVYSEAGTALRVWGSHVFWLQITPEHQSASIMQTSWRLVTAPTKVRETFGSYRSFSSTKPKCDLKEELANYKPLKPAIRPRFTMARAVKLLEQEEKKERKKIRVLYEEHQRLCSLQILQEEKEDIWKIKRAKEDQLEADREEWAKRNPKLQLQKKEQQKEARRVLKQSFEREVRSEWIQELCSLSGLFERTPREAAWSRYALTMDMSEFPQIAKKIQSFTSPNPRYTRPHFREK</sequence>
<accession>A0A2P6NCT7</accession>
<evidence type="ECO:0000313" key="2">
    <source>
        <dbReference type="Proteomes" id="UP000241769"/>
    </source>
</evidence>
<gene>
    <name evidence="1" type="ORF">PROFUN_10853</name>
</gene>
<dbReference type="InParanoid" id="A0A2P6NCT7"/>
<evidence type="ECO:0000313" key="1">
    <source>
        <dbReference type="EMBL" id="PRP81753.1"/>
    </source>
</evidence>
<proteinExistence type="predicted"/>